<evidence type="ECO:0000313" key="8">
    <source>
        <dbReference type="Proteomes" id="UP001501371"/>
    </source>
</evidence>
<gene>
    <name evidence="7" type="ORF">GCM10009654_20060</name>
</gene>
<evidence type="ECO:0000256" key="5">
    <source>
        <dbReference type="SAM" id="MobiDB-lite"/>
    </source>
</evidence>
<keyword evidence="2 4" id="KW-0238">DNA-binding</keyword>
<protein>
    <submittedName>
        <fullName evidence="7">TetR/AcrR family transcriptional regulator</fullName>
    </submittedName>
</protein>
<keyword evidence="8" id="KW-1185">Reference proteome</keyword>
<dbReference type="EMBL" id="BAAAKV010000014">
    <property type="protein sequence ID" value="GAA1163277.1"/>
    <property type="molecule type" value="Genomic_DNA"/>
</dbReference>
<evidence type="ECO:0000259" key="6">
    <source>
        <dbReference type="PROSITE" id="PS50977"/>
    </source>
</evidence>
<name>A0ABN1UQM9_9ACTN</name>
<evidence type="ECO:0000256" key="3">
    <source>
        <dbReference type="ARBA" id="ARBA00023163"/>
    </source>
</evidence>
<feature type="region of interest" description="Disordered" evidence="5">
    <location>
        <begin position="1"/>
        <end position="23"/>
    </location>
</feature>
<dbReference type="Proteomes" id="UP001501371">
    <property type="component" value="Unassembled WGS sequence"/>
</dbReference>
<dbReference type="RefSeq" id="WP_344273284.1">
    <property type="nucleotide sequence ID" value="NZ_BAAAKV010000014.1"/>
</dbReference>
<evidence type="ECO:0000256" key="1">
    <source>
        <dbReference type="ARBA" id="ARBA00023015"/>
    </source>
</evidence>
<evidence type="ECO:0000313" key="7">
    <source>
        <dbReference type="EMBL" id="GAA1163277.1"/>
    </source>
</evidence>
<dbReference type="PROSITE" id="PS50977">
    <property type="entry name" value="HTH_TETR_2"/>
    <property type="match status" value="1"/>
</dbReference>
<keyword evidence="3" id="KW-0804">Transcription</keyword>
<dbReference type="InterPro" id="IPR049445">
    <property type="entry name" value="TetR_SbtR-like_C"/>
</dbReference>
<evidence type="ECO:0000256" key="4">
    <source>
        <dbReference type="PROSITE-ProRule" id="PRU00335"/>
    </source>
</evidence>
<comment type="caution">
    <text evidence="7">The sequence shown here is derived from an EMBL/GenBank/DDBJ whole genome shotgun (WGS) entry which is preliminary data.</text>
</comment>
<keyword evidence="1" id="KW-0805">Transcription regulation</keyword>
<sequence>MSRRTAPGTAPETPPSRPLRADAERNRRRLIAAGQELFAERGLDVTLDDIARHAGVGVGTAYRRFAGREELVEAVFEDSMQHLIDLTEAALAQEDPWEGLVQLFIAAGNDFAHSRGLREVLLESAHGKARSNALQERLTPNLRAVLTRAQEAGRLRDDIEPTDFPFIQLMLGAITQQSRGVAPDLWQRYLTLLLDGLRKDQDNATPLPHPALTPEEFDRTMR</sequence>
<dbReference type="PANTHER" id="PTHR30055">
    <property type="entry name" value="HTH-TYPE TRANSCRIPTIONAL REGULATOR RUTR"/>
    <property type="match status" value="1"/>
</dbReference>
<reference evidence="7 8" key="1">
    <citation type="journal article" date="2019" name="Int. J. Syst. Evol. Microbiol.">
        <title>The Global Catalogue of Microorganisms (GCM) 10K type strain sequencing project: providing services to taxonomists for standard genome sequencing and annotation.</title>
        <authorList>
            <consortium name="The Broad Institute Genomics Platform"/>
            <consortium name="The Broad Institute Genome Sequencing Center for Infectious Disease"/>
            <person name="Wu L."/>
            <person name="Ma J."/>
        </authorList>
    </citation>
    <scope>NUCLEOTIDE SEQUENCE [LARGE SCALE GENOMIC DNA]</scope>
    <source>
        <strain evidence="7 8">JCM 12696</strain>
    </source>
</reference>
<dbReference type="SUPFAM" id="SSF48498">
    <property type="entry name" value="Tetracyclin repressor-like, C-terminal domain"/>
    <property type="match status" value="1"/>
</dbReference>
<feature type="DNA-binding region" description="H-T-H motif" evidence="4">
    <location>
        <begin position="46"/>
        <end position="65"/>
    </location>
</feature>
<dbReference type="PANTHER" id="PTHR30055:SF234">
    <property type="entry name" value="HTH-TYPE TRANSCRIPTIONAL REGULATOR BETI"/>
    <property type="match status" value="1"/>
</dbReference>
<dbReference type="Pfam" id="PF21597">
    <property type="entry name" value="TetR_C_43"/>
    <property type="match status" value="1"/>
</dbReference>
<dbReference type="Pfam" id="PF00440">
    <property type="entry name" value="TetR_N"/>
    <property type="match status" value="1"/>
</dbReference>
<accession>A0ABN1UQM9</accession>
<dbReference type="PRINTS" id="PR00455">
    <property type="entry name" value="HTHTETR"/>
</dbReference>
<dbReference type="InterPro" id="IPR001647">
    <property type="entry name" value="HTH_TetR"/>
</dbReference>
<dbReference type="InterPro" id="IPR050109">
    <property type="entry name" value="HTH-type_TetR-like_transc_reg"/>
</dbReference>
<evidence type="ECO:0000256" key="2">
    <source>
        <dbReference type="ARBA" id="ARBA00023125"/>
    </source>
</evidence>
<proteinExistence type="predicted"/>
<organism evidence="7 8">
    <name type="scientific">Streptomyces hebeiensis</name>
    <dbReference type="NCBI Taxonomy" id="229486"/>
    <lineage>
        <taxon>Bacteria</taxon>
        <taxon>Bacillati</taxon>
        <taxon>Actinomycetota</taxon>
        <taxon>Actinomycetes</taxon>
        <taxon>Kitasatosporales</taxon>
        <taxon>Streptomycetaceae</taxon>
        <taxon>Streptomyces</taxon>
    </lineage>
</organism>
<dbReference type="InterPro" id="IPR009057">
    <property type="entry name" value="Homeodomain-like_sf"/>
</dbReference>
<dbReference type="Gene3D" id="1.10.357.10">
    <property type="entry name" value="Tetracycline Repressor, domain 2"/>
    <property type="match status" value="1"/>
</dbReference>
<feature type="region of interest" description="Disordered" evidence="5">
    <location>
        <begin position="200"/>
        <end position="222"/>
    </location>
</feature>
<feature type="domain" description="HTH tetR-type" evidence="6">
    <location>
        <begin position="24"/>
        <end position="83"/>
    </location>
</feature>
<dbReference type="SUPFAM" id="SSF46689">
    <property type="entry name" value="Homeodomain-like"/>
    <property type="match status" value="1"/>
</dbReference>
<dbReference type="InterPro" id="IPR036271">
    <property type="entry name" value="Tet_transcr_reg_TetR-rel_C_sf"/>
</dbReference>